<evidence type="ECO:0000256" key="2">
    <source>
        <dbReference type="ARBA" id="ARBA00022618"/>
    </source>
</evidence>
<keyword evidence="1 7" id="KW-1003">Cell membrane</keyword>
<evidence type="ECO:0000256" key="7">
    <source>
        <dbReference type="HAMAP-Rule" id="MF_00599"/>
    </source>
</evidence>
<gene>
    <name evidence="7" type="primary">ftsB</name>
    <name evidence="8" type="ORF">DVJ77_01655</name>
</gene>
<dbReference type="NCBIfam" id="NF002058">
    <property type="entry name" value="PRK00888.1"/>
    <property type="match status" value="1"/>
</dbReference>
<feature type="topological domain" description="Cytoplasmic" evidence="7">
    <location>
        <begin position="1"/>
        <end position="4"/>
    </location>
</feature>
<evidence type="ECO:0000256" key="4">
    <source>
        <dbReference type="ARBA" id="ARBA00022989"/>
    </source>
</evidence>
<keyword evidence="9" id="KW-1185">Reference proteome</keyword>
<dbReference type="GO" id="GO:0032153">
    <property type="term" value="C:cell division site"/>
    <property type="evidence" value="ECO:0007669"/>
    <property type="project" value="UniProtKB-UniRule"/>
</dbReference>
<evidence type="ECO:0000256" key="3">
    <source>
        <dbReference type="ARBA" id="ARBA00022692"/>
    </source>
</evidence>
<accession>A0A369UUB7</accession>
<name>A0A369UUB7_9GAMM</name>
<keyword evidence="3 7" id="KW-0812">Transmembrane</keyword>
<evidence type="ECO:0000256" key="1">
    <source>
        <dbReference type="ARBA" id="ARBA00022475"/>
    </source>
</evidence>
<dbReference type="GO" id="GO:0030428">
    <property type="term" value="C:cell septum"/>
    <property type="evidence" value="ECO:0007669"/>
    <property type="project" value="TreeGrafter"/>
</dbReference>
<dbReference type="GO" id="GO:0005886">
    <property type="term" value="C:plasma membrane"/>
    <property type="evidence" value="ECO:0007669"/>
    <property type="project" value="UniProtKB-SubCell"/>
</dbReference>
<dbReference type="OrthoDB" id="7061211at2"/>
<keyword evidence="2 7" id="KW-0132">Cell division</keyword>
<dbReference type="PANTHER" id="PTHR37485:SF1">
    <property type="entry name" value="CELL DIVISION PROTEIN FTSB"/>
    <property type="match status" value="1"/>
</dbReference>
<comment type="function">
    <text evidence="7">Essential cell division protein. May link together the upstream cell division proteins, which are predominantly cytoplasmic, with the downstream cell division proteins, which are predominantly periplasmic.</text>
</comment>
<dbReference type="RefSeq" id="WP_114843709.1">
    <property type="nucleotide sequence ID" value="NZ_JBHSPE010000001.1"/>
</dbReference>
<dbReference type="GO" id="GO:0043093">
    <property type="term" value="P:FtsZ-dependent cytokinesis"/>
    <property type="evidence" value="ECO:0007669"/>
    <property type="project" value="UniProtKB-UniRule"/>
</dbReference>
<comment type="subunit">
    <text evidence="7">Part of a complex composed of FtsB, FtsL and FtsQ.</text>
</comment>
<protein>
    <recommendedName>
        <fullName evidence="7">Cell division protein FtsB</fullName>
    </recommendedName>
</protein>
<dbReference type="AlphaFoldDB" id="A0A369UUB7"/>
<keyword evidence="5 7" id="KW-0472">Membrane</keyword>
<dbReference type="HAMAP" id="MF_00599">
    <property type="entry name" value="FtsB"/>
    <property type="match status" value="1"/>
</dbReference>
<reference evidence="8 9" key="1">
    <citation type="submission" date="2018-07" db="EMBL/GenBank/DDBJ databases">
        <title>Dyella tabacisoli L4-6T, whole genome shotgun sequence.</title>
        <authorList>
            <person name="Zhou X.-K."/>
            <person name="Li W.-J."/>
            <person name="Duan Y.-Q."/>
        </authorList>
    </citation>
    <scope>NUCLEOTIDE SEQUENCE [LARGE SCALE GENOMIC DNA]</scope>
    <source>
        <strain evidence="8 9">L4-6</strain>
    </source>
</reference>
<dbReference type="InterPro" id="IPR023081">
    <property type="entry name" value="Cell_div_FtsB"/>
</dbReference>
<dbReference type="Pfam" id="PF04977">
    <property type="entry name" value="DivIC"/>
    <property type="match status" value="1"/>
</dbReference>
<evidence type="ECO:0000256" key="5">
    <source>
        <dbReference type="ARBA" id="ARBA00023136"/>
    </source>
</evidence>
<proteinExistence type="inferred from homology"/>
<comment type="caution">
    <text evidence="8">The sequence shown here is derived from an EMBL/GenBank/DDBJ whole genome shotgun (WGS) entry which is preliminary data.</text>
</comment>
<evidence type="ECO:0000313" key="9">
    <source>
        <dbReference type="Proteomes" id="UP000253782"/>
    </source>
</evidence>
<keyword evidence="4 7" id="KW-1133">Transmembrane helix</keyword>
<sequence>MLRWIALILLLVLIGLQLKLWTGNGGVHEVEVLRAAVKKQGDDNDHLLQRNQALGADVTDLKNGEQAVEARARAELGLIKPGETFYQVVEKPGKAAAGATPASAASTSGR</sequence>
<dbReference type="EMBL" id="QQAH01000001">
    <property type="protein sequence ID" value="RDD83318.1"/>
    <property type="molecule type" value="Genomic_DNA"/>
</dbReference>
<evidence type="ECO:0000256" key="6">
    <source>
        <dbReference type="ARBA" id="ARBA00023306"/>
    </source>
</evidence>
<feature type="topological domain" description="Periplasmic" evidence="7">
    <location>
        <begin position="23"/>
        <end position="110"/>
    </location>
</feature>
<comment type="similarity">
    <text evidence="7">Belongs to the FtsB family.</text>
</comment>
<dbReference type="PANTHER" id="PTHR37485">
    <property type="entry name" value="CELL DIVISION PROTEIN FTSB"/>
    <property type="match status" value="1"/>
</dbReference>
<evidence type="ECO:0000313" key="8">
    <source>
        <dbReference type="EMBL" id="RDD83318.1"/>
    </source>
</evidence>
<organism evidence="8 9">
    <name type="scientific">Dyella tabacisoli</name>
    <dbReference type="NCBI Taxonomy" id="2282381"/>
    <lineage>
        <taxon>Bacteria</taxon>
        <taxon>Pseudomonadati</taxon>
        <taxon>Pseudomonadota</taxon>
        <taxon>Gammaproteobacteria</taxon>
        <taxon>Lysobacterales</taxon>
        <taxon>Rhodanobacteraceae</taxon>
        <taxon>Dyella</taxon>
    </lineage>
</organism>
<dbReference type="InterPro" id="IPR007060">
    <property type="entry name" value="FtsL/DivIC"/>
</dbReference>
<keyword evidence="7" id="KW-0997">Cell inner membrane</keyword>
<keyword evidence="6 7" id="KW-0131">Cell cycle</keyword>
<dbReference type="Proteomes" id="UP000253782">
    <property type="component" value="Unassembled WGS sequence"/>
</dbReference>
<comment type="subcellular location">
    <subcellularLocation>
        <location evidence="7">Cell inner membrane</location>
        <topology evidence="7">Single-pass type II membrane protein</topology>
    </subcellularLocation>
    <text evidence="7">Localizes to the division septum.</text>
</comment>